<gene>
    <name evidence="2" type="ORF">ACZ87_01285</name>
</gene>
<organism evidence="2 3">
    <name type="scientific">Candidatus Erwinia dacicola</name>
    <dbReference type="NCBI Taxonomy" id="252393"/>
    <lineage>
        <taxon>Bacteria</taxon>
        <taxon>Pseudomonadati</taxon>
        <taxon>Pseudomonadota</taxon>
        <taxon>Gammaproteobacteria</taxon>
        <taxon>Enterobacterales</taxon>
        <taxon>Erwiniaceae</taxon>
        <taxon>Erwinia</taxon>
    </lineage>
</organism>
<proteinExistence type="predicted"/>
<evidence type="ECO:0000313" key="3">
    <source>
        <dbReference type="Proteomes" id="UP000244334"/>
    </source>
</evidence>
<keyword evidence="1" id="KW-0732">Signal</keyword>
<sequence length="74" mass="7483">MALASATASGFASASASAFISAFSGTSAIANQRFSTSLISAVAPQAVALSHPNRVGLAKKKSNQRQVKILLGFT</sequence>
<keyword evidence="3" id="KW-1185">Reference proteome</keyword>
<feature type="chain" id="PRO_5016315590" evidence="1">
    <location>
        <begin position="19"/>
        <end position="74"/>
    </location>
</feature>
<name>A0A328TMQ2_9GAMM</name>
<reference evidence="2" key="1">
    <citation type="submission" date="2018-04" db="EMBL/GenBank/DDBJ databases">
        <title>Genomes of the Obligate Erwinia dacicola and Facultative Enterobacter sp. OLF Endosymbionts of the Olive Fruit fly, Bactrocera oleae.</title>
        <authorList>
            <person name="Estes A.M."/>
            <person name="Hearn D.J."/>
            <person name="Agarwal S."/>
            <person name="Pierson E.A."/>
            <person name="Dunning-Hotopp J.C."/>
        </authorList>
    </citation>
    <scope>NUCLEOTIDE SEQUENCE [LARGE SCALE GENOMIC DNA]</scope>
    <source>
        <strain evidence="2">Oroville</strain>
    </source>
</reference>
<accession>A0A328TMQ2</accession>
<dbReference type="AlphaFoldDB" id="A0A328TMQ2"/>
<dbReference type="Proteomes" id="UP000244334">
    <property type="component" value="Unassembled WGS sequence"/>
</dbReference>
<evidence type="ECO:0000256" key="1">
    <source>
        <dbReference type="SAM" id="SignalP"/>
    </source>
</evidence>
<protein>
    <submittedName>
        <fullName evidence="2">Uncharacterized protein</fullName>
    </submittedName>
</protein>
<comment type="caution">
    <text evidence="2">The sequence shown here is derived from an EMBL/GenBank/DDBJ whole genome shotgun (WGS) entry which is preliminary data.</text>
</comment>
<evidence type="ECO:0000313" key="2">
    <source>
        <dbReference type="EMBL" id="RAP71889.1"/>
    </source>
</evidence>
<feature type="signal peptide" evidence="1">
    <location>
        <begin position="1"/>
        <end position="18"/>
    </location>
</feature>
<dbReference type="EMBL" id="LJAM02000085">
    <property type="protein sequence ID" value="RAP71889.1"/>
    <property type="molecule type" value="Genomic_DNA"/>
</dbReference>